<dbReference type="SUPFAM" id="SSF53300">
    <property type="entry name" value="vWA-like"/>
    <property type="match status" value="1"/>
</dbReference>
<feature type="transmembrane region" description="Helical" evidence="1">
    <location>
        <begin position="21"/>
        <end position="42"/>
    </location>
</feature>
<keyword evidence="1" id="KW-1133">Transmembrane helix</keyword>
<dbReference type="Gene3D" id="3.40.50.410">
    <property type="entry name" value="von Willebrand factor, type A domain"/>
    <property type="match status" value="1"/>
</dbReference>
<dbReference type="RefSeq" id="WP_148954947.1">
    <property type="nucleotide sequence ID" value="NZ_VTEG01000022.1"/>
</dbReference>
<name>A0A5D4M6B6_9BACI</name>
<evidence type="ECO:0000313" key="3">
    <source>
        <dbReference type="EMBL" id="TYR97037.1"/>
    </source>
</evidence>
<dbReference type="SMART" id="SM00327">
    <property type="entry name" value="VWA"/>
    <property type="match status" value="1"/>
</dbReference>
<evidence type="ECO:0000313" key="4">
    <source>
        <dbReference type="Proteomes" id="UP000325182"/>
    </source>
</evidence>
<dbReference type="PANTHER" id="PTHR33608:SF3">
    <property type="entry name" value="SLR2013 PROTEIN"/>
    <property type="match status" value="1"/>
</dbReference>
<dbReference type="InterPro" id="IPR036465">
    <property type="entry name" value="vWFA_dom_sf"/>
</dbReference>
<dbReference type="Pfam" id="PF01882">
    <property type="entry name" value="DUF58"/>
    <property type="match status" value="1"/>
</dbReference>
<keyword evidence="1" id="KW-0812">Transmembrane</keyword>
<protein>
    <submittedName>
        <fullName evidence="3">DUF58 domain-containing protein</fullName>
    </submittedName>
</protein>
<dbReference type="InterPro" id="IPR002881">
    <property type="entry name" value="DUF58"/>
</dbReference>
<gene>
    <name evidence="3" type="ORF">FZC84_19660</name>
</gene>
<dbReference type="Proteomes" id="UP000325182">
    <property type="component" value="Unassembled WGS sequence"/>
</dbReference>
<dbReference type="PANTHER" id="PTHR33608">
    <property type="entry name" value="BLL2464 PROTEIN"/>
    <property type="match status" value="1"/>
</dbReference>
<keyword evidence="1" id="KW-0472">Membrane</keyword>
<organism evidence="3 4">
    <name type="scientific">Rossellomorea vietnamensis</name>
    <dbReference type="NCBI Taxonomy" id="218284"/>
    <lineage>
        <taxon>Bacteria</taxon>
        <taxon>Bacillati</taxon>
        <taxon>Bacillota</taxon>
        <taxon>Bacilli</taxon>
        <taxon>Bacillales</taxon>
        <taxon>Bacillaceae</taxon>
        <taxon>Rossellomorea</taxon>
    </lineage>
</organism>
<accession>A0A5D4M6B6</accession>
<reference evidence="3 4" key="1">
    <citation type="submission" date="2019-08" db="EMBL/GenBank/DDBJ databases">
        <title>Bacillus genomes from the desert of Cuatro Cienegas, Coahuila.</title>
        <authorList>
            <person name="Olmedo-Alvarez G."/>
        </authorList>
    </citation>
    <scope>NUCLEOTIDE SEQUENCE [LARGE SCALE GENOMIC DNA]</scope>
    <source>
        <strain evidence="3 4">CH128b_4D</strain>
    </source>
</reference>
<feature type="domain" description="VWFA" evidence="2">
    <location>
        <begin position="245"/>
        <end position="409"/>
    </location>
</feature>
<proteinExistence type="predicted"/>
<evidence type="ECO:0000259" key="2">
    <source>
        <dbReference type="SMART" id="SM00327"/>
    </source>
</evidence>
<dbReference type="EMBL" id="VTEG01000022">
    <property type="protein sequence ID" value="TYR97037.1"/>
    <property type="molecule type" value="Genomic_DNA"/>
</dbReference>
<dbReference type="AlphaFoldDB" id="A0A5D4M6B6"/>
<sequence>MIQSLKNLWGRFLFRDKGILPTGRLIASWALFSALLLAGAFFGITWTLIFTLNGLFLLLSFSDLLFSPRKNEISVTRETPGEMERGLDYDVSVRITSRSANRFSFKIRDGLPQSFRSVFPLKGTAGEGTSSFQYKTSAPVRGRYDIEKLYLRYRSKLGLWEKQKTFTIEESVKVIPDLTDTKRFLENAQQFLLYEGLKIRKMKSGAGEFSKIRNYAVGDDPRKINWRQTAKLREVMTNEYEPEHGKYITVLIDCGRMMGAELTKGNRLERALEAAMTVSAAALQKGDYVSVLAFSKDVKVFVPPAKGMAHLQTILHSIYNLEVDTAESNYAAVLSYLQTVQKKRSLLLLFSDVGSFLHEGGALTYLQRLRQRHLFLMLGIEDRTLLNRAGEEPQSMKNTMVKSMAQQQLLIKKREKVKWEKRGLQMAEAREEKLAASAVSHYIDIMNRGLL</sequence>
<dbReference type="InterPro" id="IPR002035">
    <property type="entry name" value="VWF_A"/>
</dbReference>
<comment type="caution">
    <text evidence="3">The sequence shown here is derived from an EMBL/GenBank/DDBJ whole genome shotgun (WGS) entry which is preliminary data.</text>
</comment>
<evidence type="ECO:0000256" key="1">
    <source>
        <dbReference type="SAM" id="Phobius"/>
    </source>
</evidence>